<feature type="domain" description="Fibronectin type-III" evidence="2">
    <location>
        <begin position="321"/>
        <end position="419"/>
    </location>
</feature>
<dbReference type="Pfam" id="PF17957">
    <property type="entry name" value="Big_7"/>
    <property type="match status" value="1"/>
</dbReference>
<dbReference type="Gene3D" id="2.60.40.10">
    <property type="entry name" value="Immunoglobulins"/>
    <property type="match status" value="2"/>
</dbReference>
<name>A0A2U2B6S9_9BACT</name>
<evidence type="ECO:0000313" key="4">
    <source>
        <dbReference type="Proteomes" id="UP000244956"/>
    </source>
</evidence>
<dbReference type="EMBL" id="QEWP01000011">
    <property type="protein sequence ID" value="PWD98780.1"/>
    <property type="molecule type" value="Genomic_DNA"/>
</dbReference>
<organism evidence="3 4">
    <name type="scientific">Marinilabilia rubra</name>
    <dbReference type="NCBI Taxonomy" id="2162893"/>
    <lineage>
        <taxon>Bacteria</taxon>
        <taxon>Pseudomonadati</taxon>
        <taxon>Bacteroidota</taxon>
        <taxon>Bacteroidia</taxon>
        <taxon>Marinilabiliales</taxon>
        <taxon>Marinilabiliaceae</taxon>
        <taxon>Marinilabilia</taxon>
    </lineage>
</organism>
<dbReference type="SMART" id="SM00060">
    <property type="entry name" value="FN3"/>
    <property type="match status" value="4"/>
</dbReference>
<dbReference type="RefSeq" id="WP_109265042.1">
    <property type="nucleotide sequence ID" value="NZ_QEWP01000011.1"/>
</dbReference>
<sequence>MKKSWLVILLLVLLPVVMINCEKDEQKINQKPTCDITSPENGFVVKYGNEFTIRANCNDKDGTVSKVEYYINGLLFQTFEGEPYTTNVKSSDFSSGEVDITAIAYDDESETAEDKVSIRIEAEYANILTLSISEVTDSSALVNCELINLGDSELTSLGVCWDSIRNPTVESNKLESDKTAGKFSVKINDIDPGVTYYARAFAINSKGVSYGEEKSFTTDALKPTITTAPVSGITDSSAVCGGNAIENGGLEVTAKGVCWNTAGEPSLSDEKSNDGTGIDEFESSMENLVPNTIYFVRAYATNSLGTSYGEIQEFRTKKSVASVEISDITDITTNSANIYGEVINDYGSSVTEKGVCWALTDSPSVLDNKIICGEGNGAFSAQMEELDPGTIYYLKAYAINEVGVSYGALWQFETQTVLPELKTSVITGITSSSAISGGEVLNNGGAEITSRGVCWNTTENPVITNFKTSDGTGIGLFQSQLNSLSPATRYYVRAYAVNEVGTAYGEQFDFTTSADKPEVSTLSLTDITSSSVIVNSEVISNNGSAITEKGVVWNSVGNPTLDDNKIENGNSEGTYSTKIMDLTPGAKYYMRAYAMNSLGVSFGAVLECTILPLLPTVATKNVIGIKHNEATCGGNVTNDGGGVITSRGVCWNKSGSPTINDSKTTSGSGLGDFTSTLSYLQSETRYYVRAWAKNSKGVAYGNQVSFTTDEYLNQPRYLYYDDGSFGSNDYAYSTASNTYFIVRFKVPYGWGDVQLTAVRISFANSSSYSRFDILYNGESRINSSDIKFPSGTTFTLLSNAIPGYNEWEEYNVSKTVTTKEFYVSIKSKNSYRLPIYIDAKDSDVGDYTSLFIDSYGNEAWLKKGHIAIRAYIIDKSDLKSGWVEADIVQVENEFPENEEKGKAIEGLQFLNLDGIEAGNN</sequence>
<dbReference type="AlphaFoldDB" id="A0A2U2B6S9"/>
<evidence type="ECO:0000313" key="3">
    <source>
        <dbReference type="EMBL" id="PWD98780.1"/>
    </source>
</evidence>
<dbReference type="InterPro" id="IPR013783">
    <property type="entry name" value="Ig-like_fold"/>
</dbReference>
<dbReference type="OrthoDB" id="1058315at2"/>
<dbReference type="Proteomes" id="UP000244956">
    <property type="component" value="Unassembled WGS sequence"/>
</dbReference>
<gene>
    <name evidence="3" type="ORF">DDZ16_13660</name>
</gene>
<keyword evidence="4" id="KW-1185">Reference proteome</keyword>
<dbReference type="PANTHER" id="PTHR13817">
    <property type="entry name" value="TITIN"/>
    <property type="match status" value="1"/>
</dbReference>
<feature type="domain" description="Fibronectin type-III" evidence="2">
    <location>
        <begin position="222"/>
        <end position="319"/>
    </location>
</feature>
<dbReference type="SUPFAM" id="SSF49265">
    <property type="entry name" value="Fibronectin type III"/>
    <property type="match status" value="2"/>
</dbReference>
<feature type="domain" description="Fibronectin type-III" evidence="2">
    <location>
        <begin position="518"/>
        <end position="616"/>
    </location>
</feature>
<accession>A0A2U2B6S9</accession>
<proteinExistence type="predicted"/>
<dbReference type="InterPro" id="IPR036116">
    <property type="entry name" value="FN3_sf"/>
</dbReference>
<keyword evidence="1" id="KW-0677">Repeat</keyword>
<dbReference type="CDD" id="cd00063">
    <property type="entry name" value="FN3"/>
    <property type="match status" value="1"/>
</dbReference>
<reference evidence="3 4" key="1">
    <citation type="submission" date="2018-05" db="EMBL/GenBank/DDBJ databases">
        <title>Marinilabilia rubrum sp. nov., isolated from saltern sediment.</title>
        <authorList>
            <person name="Zhang R."/>
        </authorList>
    </citation>
    <scope>NUCLEOTIDE SEQUENCE [LARGE SCALE GENOMIC DNA]</scope>
    <source>
        <strain evidence="3 4">WTE16</strain>
    </source>
</reference>
<dbReference type="PROSITE" id="PS50853">
    <property type="entry name" value="FN3"/>
    <property type="match status" value="3"/>
</dbReference>
<evidence type="ECO:0000256" key="1">
    <source>
        <dbReference type="ARBA" id="ARBA00022737"/>
    </source>
</evidence>
<dbReference type="PANTHER" id="PTHR13817:SF73">
    <property type="entry name" value="FIBRONECTIN TYPE-III DOMAIN-CONTAINING PROTEIN"/>
    <property type="match status" value="1"/>
</dbReference>
<evidence type="ECO:0000259" key="2">
    <source>
        <dbReference type="PROSITE" id="PS50853"/>
    </source>
</evidence>
<dbReference type="InterPro" id="IPR050964">
    <property type="entry name" value="Striated_Muscle_Regulatory"/>
</dbReference>
<protein>
    <recommendedName>
        <fullName evidence="2">Fibronectin type-III domain-containing protein</fullName>
    </recommendedName>
</protein>
<dbReference type="InterPro" id="IPR003961">
    <property type="entry name" value="FN3_dom"/>
</dbReference>
<comment type="caution">
    <text evidence="3">The sequence shown here is derived from an EMBL/GenBank/DDBJ whole genome shotgun (WGS) entry which is preliminary data.</text>
</comment>